<dbReference type="InterPro" id="IPR037401">
    <property type="entry name" value="SnoaL-like"/>
</dbReference>
<organism evidence="3 4">
    <name type="scientific">Pontibacter burrus</name>
    <dbReference type="NCBI Taxonomy" id="2704466"/>
    <lineage>
        <taxon>Bacteria</taxon>
        <taxon>Pseudomonadati</taxon>
        <taxon>Bacteroidota</taxon>
        <taxon>Cytophagia</taxon>
        <taxon>Cytophagales</taxon>
        <taxon>Hymenobacteraceae</taxon>
        <taxon>Pontibacter</taxon>
    </lineage>
</organism>
<dbReference type="GO" id="GO:0030638">
    <property type="term" value="P:polyketide metabolic process"/>
    <property type="evidence" value="ECO:0007669"/>
    <property type="project" value="InterPro"/>
</dbReference>
<dbReference type="PANTHER" id="PTHR38436:SF1">
    <property type="entry name" value="ESTER CYCLASE"/>
    <property type="match status" value="1"/>
</dbReference>
<keyword evidence="1" id="KW-0732">Signal</keyword>
<feature type="domain" description="SnoaL-like" evidence="2">
    <location>
        <begin position="54"/>
        <end position="163"/>
    </location>
</feature>
<dbReference type="SUPFAM" id="SSF54427">
    <property type="entry name" value="NTF2-like"/>
    <property type="match status" value="1"/>
</dbReference>
<feature type="signal peptide" evidence="1">
    <location>
        <begin position="1"/>
        <end position="19"/>
    </location>
</feature>
<feature type="chain" id="PRO_5025510840" evidence="1">
    <location>
        <begin position="20"/>
        <end position="181"/>
    </location>
</feature>
<dbReference type="Proteomes" id="UP000474777">
    <property type="component" value="Unassembled WGS sequence"/>
</dbReference>
<dbReference type="EMBL" id="JAAGWD010000006">
    <property type="protein sequence ID" value="NEM98971.1"/>
    <property type="molecule type" value="Genomic_DNA"/>
</dbReference>
<proteinExistence type="predicted"/>
<evidence type="ECO:0000313" key="4">
    <source>
        <dbReference type="Proteomes" id="UP000474777"/>
    </source>
</evidence>
<evidence type="ECO:0000313" key="3">
    <source>
        <dbReference type="EMBL" id="NEM98971.1"/>
    </source>
</evidence>
<dbReference type="InterPro" id="IPR009959">
    <property type="entry name" value="Cyclase_SnoaL-like"/>
</dbReference>
<sequence>MKKLLPALLLLLGTTIACEQQPTATTEATAPATIETDTTTTQNQEAEAVRVMHAMFDAFNRHDLDAMQALYADDALFVSPEMPEPVVGAQHVKTIYGPLFEMAPDVKDEVIHYIHNGDEVAVEFISTGTVENISPDDPIEMKGRKFELRIFARLKVKDGKIVEDVSYFDQMAFLQQLGLTE</sequence>
<evidence type="ECO:0000259" key="2">
    <source>
        <dbReference type="Pfam" id="PF12680"/>
    </source>
</evidence>
<dbReference type="AlphaFoldDB" id="A0A6B3M014"/>
<comment type="caution">
    <text evidence="3">The sequence shown here is derived from an EMBL/GenBank/DDBJ whole genome shotgun (WGS) entry which is preliminary data.</text>
</comment>
<name>A0A6B3M014_9BACT</name>
<protein>
    <submittedName>
        <fullName evidence="3">Nuclear transport factor 2 family protein</fullName>
    </submittedName>
</protein>
<dbReference type="Pfam" id="PF12680">
    <property type="entry name" value="SnoaL_2"/>
    <property type="match status" value="1"/>
</dbReference>
<keyword evidence="4" id="KW-1185">Reference proteome</keyword>
<dbReference type="RefSeq" id="WP_163915854.1">
    <property type="nucleotide sequence ID" value="NZ_JAAGWD010000006.1"/>
</dbReference>
<dbReference type="PROSITE" id="PS51257">
    <property type="entry name" value="PROKAR_LIPOPROTEIN"/>
    <property type="match status" value="1"/>
</dbReference>
<dbReference type="InterPro" id="IPR032710">
    <property type="entry name" value="NTF2-like_dom_sf"/>
</dbReference>
<evidence type="ECO:0000256" key="1">
    <source>
        <dbReference type="SAM" id="SignalP"/>
    </source>
</evidence>
<dbReference type="Gene3D" id="3.10.450.50">
    <property type="match status" value="1"/>
</dbReference>
<reference evidence="3 4" key="1">
    <citation type="submission" date="2020-02" db="EMBL/GenBank/DDBJ databases">
        <authorList>
            <person name="Kim M.K."/>
        </authorList>
    </citation>
    <scope>NUCLEOTIDE SEQUENCE [LARGE SCALE GENOMIC DNA]</scope>
    <source>
        <strain evidence="3 4">BT327</strain>
    </source>
</reference>
<dbReference type="PANTHER" id="PTHR38436">
    <property type="entry name" value="POLYKETIDE CYCLASE SNOAL-LIKE DOMAIN"/>
    <property type="match status" value="1"/>
</dbReference>
<accession>A0A6B3M014</accession>
<gene>
    <name evidence="3" type="ORF">GXP69_14805</name>
</gene>